<accession>A0ABD1ZPR8</accession>
<dbReference type="EMBL" id="JBHFFA010000001">
    <property type="protein sequence ID" value="KAL2653447.1"/>
    <property type="molecule type" value="Genomic_DNA"/>
</dbReference>
<dbReference type="Proteomes" id="UP001605036">
    <property type="component" value="Unassembled WGS sequence"/>
</dbReference>
<proteinExistence type="predicted"/>
<keyword evidence="2" id="KW-1185">Reference proteome</keyword>
<sequence length="96" mass="11451">MSCSRCIVCSIVKEDDYHNRSVRTMKSSYSYFRKPIDLTQNQFHYVYLQNPVTSVSKKSQSPLADKWHYLLRFKLSTKTVHDFRQESHSTYIYQSS</sequence>
<organism evidence="1 2">
    <name type="scientific">Riccia fluitans</name>
    <dbReference type="NCBI Taxonomy" id="41844"/>
    <lineage>
        <taxon>Eukaryota</taxon>
        <taxon>Viridiplantae</taxon>
        <taxon>Streptophyta</taxon>
        <taxon>Embryophyta</taxon>
        <taxon>Marchantiophyta</taxon>
        <taxon>Marchantiopsida</taxon>
        <taxon>Marchantiidae</taxon>
        <taxon>Marchantiales</taxon>
        <taxon>Ricciaceae</taxon>
        <taxon>Riccia</taxon>
    </lineage>
</organism>
<protein>
    <submittedName>
        <fullName evidence="1">Uncharacterized protein</fullName>
    </submittedName>
</protein>
<reference evidence="1 2" key="1">
    <citation type="submission" date="2024-09" db="EMBL/GenBank/DDBJ databases">
        <title>Chromosome-scale assembly of Riccia fluitans.</title>
        <authorList>
            <person name="Paukszto L."/>
            <person name="Sawicki J."/>
            <person name="Karawczyk K."/>
            <person name="Piernik-Szablinska J."/>
            <person name="Szczecinska M."/>
            <person name="Mazdziarz M."/>
        </authorList>
    </citation>
    <scope>NUCLEOTIDE SEQUENCE [LARGE SCALE GENOMIC DNA]</scope>
    <source>
        <strain evidence="1">Rf_01</strain>
        <tissue evidence="1">Aerial parts of the thallus</tissue>
    </source>
</reference>
<comment type="caution">
    <text evidence="1">The sequence shown here is derived from an EMBL/GenBank/DDBJ whole genome shotgun (WGS) entry which is preliminary data.</text>
</comment>
<dbReference type="AlphaFoldDB" id="A0ABD1ZPR8"/>
<evidence type="ECO:0000313" key="2">
    <source>
        <dbReference type="Proteomes" id="UP001605036"/>
    </source>
</evidence>
<gene>
    <name evidence="1" type="ORF">R1flu_021575</name>
</gene>
<evidence type="ECO:0000313" key="1">
    <source>
        <dbReference type="EMBL" id="KAL2653447.1"/>
    </source>
</evidence>
<name>A0ABD1ZPR8_9MARC</name>